<dbReference type="InterPro" id="IPR054550">
    <property type="entry name" value="Mala_s_1-like"/>
</dbReference>
<proteinExistence type="predicted"/>
<evidence type="ECO:0000313" key="2">
    <source>
        <dbReference type="EMBL" id="KAK4206169.1"/>
    </source>
</evidence>
<protein>
    <submittedName>
        <fullName evidence="2">Tri14-like protein</fullName>
    </submittedName>
</protein>
<feature type="signal peptide" evidence="1">
    <location>
        <begin position="1"/>
        <end position="18"/>
    </location>
</feature>
<keyword evidence="1" id="KW-0732">Signal</keyword>
<comment type="caution">
    <text evidence="2">The sequence shown here is derived from an EMBL/GenBank/DDBJ whole genome shotgun (WGS) entry which is preliminary data.</text>
</comment>
<dbReference type="AlphaFoldDB" id="A0AAN7B0V7"/>
<dbReference type="EMBL" id="MU858484">
    <property type="protein sequence ID" value="KAK4206169.1"/>
    <property type="molecule type" value="Genomic_DNA"/>
</dbReference>
<accession>A0AAN7B0V7</accession>
<feature type="chain" id="PRO_5042936550" evidence="1">
    <location>
        <begin position="19"/>
        <end position="370"/>
    </location>
</feature>
<evidence type="ECO:0000256" key="1">
    <source>
        <dbReference type="SAM" id="SignalP"/>
    </source>
</evidence>
<organism evidence="2 3">
    <name type="scientific">Rhypophila decipiens</name>
    <dbReference type="NCBI Taxonomy" id="261697"/>
    <lineage>
        <taxon>Eukaryota</taxon>
        <taxon>Fungi</taxon>
        <taxon>Dikarya</taxon>
        <taxon>Ascomycota</taxon>
        <taxon>Pezizomycotina</taxon>
        <taxon>Sordariomycetes</taxon>
        <taxon>Sordariomycetidae</taxon>
        <taxon>Sordariales</taxon>
        <taxon>Naviculisporaceae</taxon>
        <taxon>Rhypophila</taxon>
    </lineage>
</organism>
<evidence type="ECO:0000313" key="3">
    <source>
        <dbReference type="Proteomes" id="UP001301769"/>
    </source>
</evidence>
<keyword evidence="3" id="KW-1185">Reference proteome</keyword>
<name>A0AAN7B0V7_9PEZI</name>
<dbReference type="Proteomes" id="UP001301769">
    <property type="component" value="Unassembled WGS sequence"/>
</dbReference>
<sequence length="370" mass="40755">MVQFTFLLALASTSIGAATSLSSRHRAHPKKECPPFPNDDFVIDSYQLYPENMDFDAHRCLLLIGAVFNGTFPVYDPYTSTMKTIHEYPGVSHTGTYHIGGVAWDPYTNLYTILTDPGEQWLPGVQGVNVSGTHLLMKYNPDTDTTLWTLNISKTTNEKYGGFQDVETDPQGNTYVVGTFPGTILRADPKGKAIKPWYLPPGPLPPTTQRGFGGLAQVPNTNILLSADADGQVYRFDTRLPKGIPIKVPLTPNILNNRTDAIYLPPKYDGKILLISTWTAGTTVLRSKDRSWKKAEYLGTVPNPTGPLIDPAAIGVATVQIGPNTKDDGRIFLVFLNFDFPWVEGTVAGPRRLFPMPDITDQVEALVSKR</sequence>
<dbReference type="CDD" id="cd12811">
    <property type="entry name" value="MALA"/>
    <property type="match status" value="1"/>
</dbReference>
<reference evidence="2" key="2">
    <citation type="submission" date="2023-05" db="EMBL/GenBank/DDBJ databases">
        <authorList>
            <consortium name="Lawrence Berkeley National Laboratory"/>
            <person name="Steindorff A."/>
            <person name="Hensen N."/>
            <person name="Bonometti L."/>
            <person name="Westerberg I."/>
            <person name="Brannstrom I.O."/>
            <person name="Guillou S."/>
            <person name="Cros-Aarteil S."/>
            <person name="Calhoun S."/>
            <person name="Haridas S."/>
            <person name="Kuo A."/>
            <person name="Mondo S."/>
            <person name="Pangilinan J."/>
            <person name="Riley R."/>
            <person name="Labutti K."/>
            <person name="Andreopoulos B."/>
            <person name="Lipzen A."/>
            <person name="Chen C."/>
            <person name="Yanf M."/>
            <person name="Daum C."/>
            <person name="Ng V."/>
            <person name="Clum A."/>
            <person name="Ohm R."/>
            <person name="Martin F."/>
            <person name="Silar P."/>
            <person name="Natvig D."/>
            <person name="Lalanne C."/>
            <person name="Gautier V."/>
            <person name="Ament-Velasquez S.L."/>
            <person name="Kruys A."/>
            <person name="Hutchinson M.I."/>
            <person name="Powell A.J."/>
            <person name="Barry K."/>
            <person name="Miller A.N."/>
            <person name="Grigoriev I.V."/>
            <person name="Debuchy R."/>
            <person name="Gladieux P."/>
            <person name="Thoren M.H."/>
            <person name="Johannesson H."/>
        </authorList>
    </citation>
    <scope>NUCLEOTIDE SEQUENCE</scope>
    <source>
        <strain evidence="2">PSN293</strain>
    </source>
</reference>
<dbReference type="SUPFAM" id="SSF63829">
    <property type="entry name" value="Calcium-dependent phosphotriesterase"/>
    <property type="match status" value="1"/>
</dbReference>
<reference evidence="2" key="1">
    <citation type="journal article" date="2023" name="Mol. Phylogenet. Evol.">
        <title>Genome-scale phylogeny and comparative genomics of the fungal order Sordariales.</title>
        <authorList>
            <person name="Hensen N."/>
            <person name="Bonometti L."/>
            <person name="Westerberg I."/>
            <person name="Brannstrom I.O."/>
            <person name="Guillou S."/>
            <person name="Cros-Aarteil S."/>
            <person name="Calhoun S."/>
            <person name="Haridas S."/>
            <person name="Kuo A."/>
            <person name="Mondo S."/>
            <person name="Pangilinan J."/>
            <person name="Riley R."/>
            <person name="LaButti K."/>
            <person name="Andreopoulos B."/>
            <person name="Lipzen A."/>
            <person name="Chen C."/>
            <person name="Yan M."/>
            <person name="Daum C."/>
            <person name="Ng V."/>
            <person name="Clum A."/>
            <person name="Steindorff A."/>
            <person name="Ohm R.A."/>
            <person name="Martin F."/>
            <person name="Silar P."/>
            <person name="Natvig D.O."/>
            <person name="Lalanne C."/>
            <person name="Gautier V."/>
            <person name="Ament-Velasquez S.L."/>
            <person name="Kruys A."/>
            <person name="Hutchinson M.I."/>
            <person name="Powell A.J."/>
            <person name="Barry K."/>
            <person name="Miller A.N."/>
            <person name="Grigoriev I.V."/>
            <person name="Debuchy R."/>
            <person name="Gladieux P."/>
            <person name="Hiltunen Thoren M."/>
            <person name="Johannesson H."/>
        </authorList>
    </citation>
    <scope>NUCLEOTIDE SEQUENCE</scope>
    <source>
        <strain evidence="2">PSN293</strain>
    </source>
</reference>
<gene>
    <name evidence="2" type="ORF">QBC37DRAFT_460831</name>
</gene>